<dbReference type="PANTHER" id="PTHR43272:SF33">
    <property type="entry name" value="AMP-BINDING DOMAIN-CONTAINING PROTEIN-RELATED"/>
    <property type="match status" value="1"/>
</dbReference>
<dbReference type="InterPro" id="IPR020459">
    <property type="entry name" value="AMP-binding"/>
</dbReference>
<dbReference type="PRINTS" id="PR00154">
    <property type="entry name" value="AMPBINDING"/>
</dbReference>
<dbReference type="GO" id="GO:0016020">
    <property type="term" value="C:membrane"/>
    <property type="evidence" value="ECO:0007669"/>
    <property type="project" value="TreeGrafter"/>
</dbReference>
<feature type="chain" id="PRO_5040398928" description="AMP-dependent synthetase/ligase domain-containing protein" evidence="5">
    <location>
        <begin position="24"/>
        <end position="105"/>
    </location>
</feature>
<dbReference type="AlphaFoldDB" id="A0A9Q1LZ29"/>
<evidence type="ECO:0000313" key="8">
    <source>
        <dbReference type="Proteomes" id="UP001152561"/>
    </source>
</evidence>
<dbReference type="GO" id="GO:0004467">
    <property type="term" value="F:long-chain fatty acid-CoA ligase activity"/>
    <property type="evidence" value="ECO:0007669"/>
    <property type="project" value="UniProtKB-ARBA"/>
</dbReference>
<evidence type="ECO:0000256" key="1">
    <source>
        <dbReference type="ARBA" id="ARBA00004930"/>
    </source>
</evidence>
<evidence type="ECO:0000256" key="3">
    <source>
        <dbReference type="ARBA" id="ARBA00022840"/>
    </source>
</evidence>
<evidence type="ECO:0000256" key="2">
    <source>
        <dbReference type="ARBA" id="ARBA00022741"/>
    </source>
</evidence>
<dbReference type="Gene3D" id="3.40.50.12780">
    <property type="entry name" value="N-terminal domain of ligase-like"/>
    <property type="match status" value="1"/>
</dbReference>
<dbReference type="EMBL" id="JAJAGQ010000012">
    <property type="protein sequence ID" value="KAJ8547378.1"/>
    <property type="molecule type" value="Genomic_DNA"/>
</dbReference>
<dbReference type="SUPFAM" id="SSF56801">
    <property type="entry name" value="Acetyl-CoA synthetase-like"/>
    <property type="match status" value="1"/>
</dbReference>
<dbReference type="InterPro" id="IPR020845">
    <property type="entry name" value="AMP-binding_CS"/>
</dbReference>
<keyword evidence="2" id="KW-0547">Nucleotide-binding</keyword>
<evidence type="ECO:0000256" key="5">
    <source>
        <dbReference type="SAM" id="SignalP"/>
    </source>
</evidence>
<gene>
    <name evidence="7" type="ORF">K7X08_010964</name>
</gene>
<comment type="caution">
    <text evidence="7">The sequence shown here is derived from an EMBL/GenBank/DDBJ whole genome shotgun (WGS) entry which is preliminary data.</text>
</comment>
<dbReference type="PANTHER" id="PTHR43272">
    <property type="entry name" value="LONG-CHAIN-FATTY-ACID--COA LIGASE"/>
    <property type="match status" value="1"/>
</dbReference>
<dbReference type="OrthoDB" id="1744613at2759"/>
<dbReference type="PROSITE" id="PS00455">
    <property type="entry name" value="AMP_BINDING"/>
    <property type="match status" value="1"/>
</dbReference>
<evidence type="ECO:0000256" key="4">
    <source>
        <dbReference type="ARBA" id="ARBA00023051"/>
    </source>
</evidence>
<keyword evidence="8" id="KW-1185">Reference proteome</keyword>
<protein>
    <recommendedName>
        <fullName evidence="6">AMP-dependent synthetase/ligase domain-containing protein</fullName>
    </recommendedName>
</protein>
<keyword evidence="4" id="KW-0587">Phenylpropanoid metabolism</keyword>
<dbReference type="InterPro" id="IPR000873">
    <property type="entry name" value="AMP-dep_synth/lig_dom"/>
</dbReference>
<proteinExistence type="predicted"/>
<comment type="pathway">
    <text evidence="1">Phytoalexin biosynthesis; 3,4',5-trihydroxystilbene biosynthesis; 3,4',5-trihydroxystilbene from trans-4-coumarate: step 1/2.</text>
</comment>
<name>A0A9Q1LZ29_9SOLA</name>
<feature type="domain" description="AMP-dependent synthetase/ligase" evidence="6">
    <location>
        <begin position="54"/>
        <end position="95"/>
    </location>
</feature>
<feature type="signal peptide" evidence="5">
    <location>
        <begin position="1"/>
        <end position="23"/>
    </location>
</feature>
<dbReference type="GO" id="GO:0005783">
    <property type="term" value="C:endoplasmic reticulum"/>
    <property type="evidence" value="ECO:0007669"/>
    <property type="project" value="TreeGrafter"/>
</dbReference>
<dbReference type="Proteomes" id="UP001152561">
    <property type="component" value="Unassembled WGS sequence"/>
</dbReference>
<dbReference type="GO" id="GO:0005524">
    <property type="term" value="F:ATP binding"/>
    <property type="evidence" value="ECO:0007669"/>
    <property type="project" value="UniProtKB-KW"/>
</dbReference>
<reference evidence="8" key="1">
    <citation type="journal article" date="2023" name="Proc. Natl. Acad. Sci. U.S.A.">
        <title>Genomic and structural basis for evolution of tropane alkaloid biosynthesis.</title>
        <authorList>
            <person name="Wanga Y.-J."/>
            <person name="Taina T."/>
            <person name="Yua J.-Y."/>
            <person name="Lia J."/>
            <person name="Xua B."/>
            <person name="Chenc J."/>
            <person name="D'Auriad J.C."/>
            <person name="Huanga J.-P."/>
            <person name="Huanga S.-X."/>
        </authorList>
    </citation>
    <scope>NUCLEOTIDE SEQUENCE [LARGE SCALE GENOMIC DNA]</scope>
    <source>
        <strain evidence="8">cv. KIB-2019</strain>
    </source>
</reference>
<dbReference type="Pfam" id="PF00501">
    <property type="entry name" value="AMP-binding"/>
    <property type="match status" value="1"/>
</dbReference>
<evidence type="ECO:0000313" key="7">
    <source>
        <dbReference type="EMBL" id="KAJ8547378.1"/>
    </source>
</evidence>
<sequence length="105" mass="11280">MYWIDFSLLYIAFLVVIFEVVRAVDGRIPSLPPSSGLEIISYSTLLSQGLSKLQPFCTPKPEDVAMICYTSGTTGTPKGAVLTHANLIANVAGTSFGITLYSSDM</sequence>
<accession>A0A9Q1LZ29</accession>
<evidence type="ECO:0000259" key="6">
    <source>
        <dbReference type="Pfam" id="PF00501"/>
    </source>
</evidence>
<keyword evidence="5" id="KW-0732">Signal</keyword>
<dbReference type="InterPro" id="IPR042099">
    <property type="entry name" value="ANL_N_sf"/>
</dbReference>
<dbReference type="GO" id="GO:0009698">
    <property type="term" value="P:phenylpropanoid metabolic process"/>
    <property type="evidence" value="ECO:0007669"/>
    <property type="project" value="UniProtKB-KW"/>
</dbReference>
<organism evidence="7 8">
    <name type="scientific">Anisodus acutangulus</name>
    <dbReference type="NCBI Taxonomy" id="402998"/>
    <lineage>
        <taxon>Eukaryota</taxon>
        <taxon>Viridiplantae</taxon>
        <taxon>Streptophyta</taxon>
        <taxon>Embryophyta</taxon>
        <taxon>Tracheophyta</taxon>
        <taxon>Spermatophyta</taxon>
        <taxon>Magnoliopsida</taxon>
        <taxon>eudicotyledons</taxon>
        <taxon>Gunneridae</taxon>
        <taxon>Pentapetalae</taxon>
        <taxon>asterids</taxon>
        <taxon>lamiids</taxon>
        <taxon>Solanales</taxon>
        <taxon>Solanaceae</taxon>
        <taxon>Solanoideae</taxon>
        <taxon>Hyoscyameae</taxon>
        <taxon>Anisodus</taxon>
    </lineage>
</organism>
<keyword evidence="3" id="KW-0067">ATP-binding</keyword>